<dbReference type="SMART" id="SM00387">
    <property type="entry name" value="HATPase_c"/>
    <property type="match status" value="1"/>
</dbReference>
<dbReference type="KEGG" id="srub:C2R22_02960"/>
<dbReference type="InterPro" id="IPR003594">
    <property type="entry name" value="HATPase_dom"/>
</dbReference>
<dbReference type="InterPro" id="IPR005467">
    <property type="entry name" value="His_kinase_dom"/>
</dbReference>
<feature type="transmembrane region" description="Helical" evidence="8">
    <location>
        <begin position="69"/>
        <end position="88"/>
    </location>
</feature>
<evidence type="ECO:0000256" key="1">
    <source>
        <dbReference type="ARBA" id="ARBA00000085"/>
    </source>
</evidence>
<evidence type="ECO:0000256" key="5">
    <source>
        <dbReference type="ARBA" id="ARBA00022777"/>
    </source>
</evidence>
<sequence>MSPTSLLTAVSLLTVFVGTTAAFLAWRERPEPGATALTALLAGQCWWSVFFVFEIQAATLAGKVLWSDVQWLGVVVIPVAWLVFALEYTGHDRYVTRQSLAALAVVPALTVVFAATDDFHSILYLDSSLVVEAGFPVLDRTPGVWYWVIAGYTYLLGLLGSIPLLRFVRSDALAFRCQSVALLVGTVAPWASNVLFLTGGSPLPGLDPTPIAFAVSGVAYLGALTRFRLLGTSPSPNRRARRLVFERMHERAVVVDSHDYVVDLNESAAAALGVSPREALGRPATSIIPRYGDLPADGSMGEHLTLPGDDHETPYDVTATRITDSHGRTVGRVITFHDIGDYLRQQQRLEVLNRVLRHNIRNETNLIYGYADLLGDDGTHAEAEIIKRRALSIDEMSAKARQILDAFERSHLPTDSAPLAVLLRDTVSAARTEFPSVTLACQPVPHDVFVSSGLGLVFWNVIENAAEHNTDDDPHVWVETEFDDDTVRVIVTDDGPTIDEYERSVLERGTETPLQHGSGLGLWLITWGTQIAGGEVTFAENDPTGSVVTVEVPRLPAREWPAERVAWDADRDAETGPSPPYPVDGRVVDR</sequence>
<comment type="catalytic activity">
    <reaction evidence="1">
        <text>ATP + protein L-histidine = ADP + protein N-phospho-L-histidine.</text>
        <dbReference type="EC" id="2.7.13.3"/>
    </reaction>
</comment>
<feature type="domain" description="PAS" evidence="10">
    <location>
        <begin position="237"/>
        <end position="282"/>
    </location>
</feature>
<feature type="transmembrane region" description="Helical" evidence="8">
    <location>
        <begin position="180"/>
        <end position="199"/>
    </location>
</feature>
<dbReference type="InterPro" id="IPR036890">
    <property type="entry name" value="HATPase_C_sf"/>
</dbReference>
<dbReference type="PANTHER" id="PTHR44936">
    <property type="entry name" value="SENSOR PROTEIN CREC"/>
    <property type="match status" value="1"/>
</dbReference>
<name>A0A2I8VFN1_9EURY</name>
<evidence type="ECO:0000313" key="11">
    <source>
        <dbReference type="EMBL" id="AUV80743.1"/>
    </source>
</evidence>
<keyword evidence="8" id="KW-0472">Membrane</keyword>
<feature type="transmembrane region" description="Helical" evidence="8">
    <location>
        <begin position="100"/>
        <end position="124"/>
    </location>
</feature>
<dbReference type="PROSITE" id="PS50112">
    <property type="entry name" value="PAS"/>
    <property type="match status" value="1"/>
</dbReference>
<dbReference type="Pfam" id="PF16927">
    <property type="entry name" value="HisKA_7TM"/>
    <property type="match status" value="1"/>
</dbReference>
<keyword evidence="4" id="KW-0547">Nucleotide-binding</keyword>
<keyword evidence="8" id="KW-0812">Transmembrane</keyword>
<evidence type="ECO:0000256" key="6">
    <source>
        <dbReference type="ARBA" id="ARBA00022840"/>
    </source>
</evidence>
<accession>A0A2I8VFN1</accession>
<feature type="region of interest" description="Disordered" evidence="7">
    <location>
        <begin position="566"/>
        <end position="590"/>
    </location>
</feature>
<dbReference type="InterPro" id="IPR031621">
    <property type="entry name" value="HisKA_7TM"/>
</dbReference>
<organism evidence="11 12">
    <name type="scientific">Salinigranum rubrum</name>
    <dbReference type="NCBI Taxonomy" id="755307"/>
    <lineage>
        <taxon>Archaea</taxon>
        <taxon>Methanobacteriati</taxon>
        <taxon>Methanobacteriota</taxon>
        <taxon>Stenosarchaea group</taxon>
        <taxon>Halobacteria</taxon>
        <taxon>Halobacteriales</taxon>
        <taxon>Haloferacaceae</taxon>
        <taxon>Salinigranum</taxon>
    </lineage>
</organism>
<dbReference type="SUPFAM" id="SSF55874">
    <property type="entry name" value="ATPase domain of HSP90 chaperone/DNA topoisomerase II/histidine kinase"/>
    <property type="match status" value="1"/>
</dbReference>
<dbReference type="Proteomes" id="UP000236584">
    <property type="component" value="Chromosome"/>
</dbReference>
<protein>
    <recommendedName>
        <fullName evidence="2">histidine kinase</fullName>
        <ecNumber evidence="2">2.7.13.3</ecNumber>
    </recommendedName>
</protein>
<dbReference type="Gene3D" id="3.30.565.10">
    <property type="entry name" value="Histidine kinase-like ATPase, C-terminal domain"/>
    <property type="match status" value="1"/>
</dbReference>
<dbReference type="PROSITE" id="PS50109">
    <property type="entry name" value="HIS_KIN"/>
    <property type="match status" value="1"/>
</dbReference>
<reference evidence="11 12" key="1">
    <citation type="submission" date="2018-01" db="EMBL/GenBank/DDBJ databases">
        <title>Complete genome sequence of Salinigranum rubrum GX10T, an extremely halophilic archaeon isolated from a marine solar saltern.</title>
        <authorList>
            <person name="Han S."/>
        </authorList>
    </citation>
    <scope>NUCLEOTIDE SEQUENCE [LARGE SCALE GENOMIC DNA]</scope>
    <source>
        <strain evidence="11 12">GX10</strain>
    </source>
</reference>
<feature type="transmembrane region" description="Helical" evidence="8">
    <location>
        <begin position="6"/>
        <end position="26"/>
    </location>
</feature>
<dbReference type="CDD" id="cd00130">
    <property type="entry name" value="PAS"/>
    <property type="match status" value="1"/>
</dbReference>
<evidence type="ECO:0000256" key="3">
    <source>
        <dbReference type="ARBA" id="ARBA00022679"/>
    </source>
</evidence>
<dbReference type="EC" id="2.7.13.3" evidence="2"/>
<evidence type="ECO:0000259" key="9">
    <source>
        <dbReference type="PROSITE" id="PS50109"/>
    </source>
</evidence>
<dbReference type="Gene3D" id="3.30.450.20">
    <property type="entry name" value="PAS domain"/>
    <property type="match status" value="1"/>
</dbReference>
<keyword evidence="8" id="KW-1133">Transmembrane helix</keyword>
<dbReference type="GO" id="GO:0004673">
    <property type="term" value="F:protein histidine kinase activity"/>
    <property type="evidence" value="ECO:0007669"/>
    <property type="project" value="UniProtKB-EC"/>
</dbReference>
<gene>
    <name evidence="11" type="ORF">C2R22_02960</name>
</gene>
<keyword evidence="3" id="KW-0808">Transferase</keyword>
<dbReference type="Pfam" id="PF02518">
    <property type="entry name" value="HATPase_c"/>
    <property type="match status" value="1"/>
</dbReference>
<feature type="transmembrane region" description="Helical" evidence="8">
    <location>
        <begin position="38"/>
        <end position="57"/>
    </location>
</feature>
<dbReference type="InterPro" id="IPR050980">
    <property type="entry name" value="2C_sensor_his_kinase"/>
</dbReference>
<dbReference type="AlphaFoldDB" id="A0A2I8VFN1"/>
<dbReference type="GO" id="GO:0005524">
    <property type="term" value="F:ATP binding"/>
    <property type="evidence" value="ECO:0007669"/>
    <property type="project" value="UniProtKB-KW"/>
</dbReference>
<dbReference type="GeneID" id="35591015"/>
<keyword evidence="6" id="KW-0067">ATP-binding</keyword>
<feature type="domain" description="Histidine kinase" evidence="9">
    <location>
        <begin position="355"/>
        <end position="556"/>
    </location>
</feature>
<dbReference type="EMBL" id="CP026309">
    <property type="protein sequence ID" value="AUV80743.1"/>
    <property type="molecule type" value="Genomic_DNA"/>
</dbReference>
<feature type="transmembrane region" description="Helical" evidence="8">
    <location>
        <begin position="211"/>
        <end position="229"/>
    </location>
</feature>
<evidence type="ECO:0000256" key="7">
    <source>
        <dbReference type="SAM" id="MobiDB-lite"/>
    </source>
</evidence>
<keyword evidence="12" id="KW-1185">Reference proteome</keyword>
<keyword evidence="5" id="KW-0418">Kinase</keyword>
<dbReference type="InterPro" id="IPR000014">
    <property type="entry name" value="PAS"/>
</dbReference>
<dbReference type="RefSeq" id="WP_103424397.1">
    <property type="nucleotide sequence ID" value="NZ_CP026309.1"/>
</dbReference>
<evidence type="ECO:0000313" key="12">
    <source>
        <dbReference type="Proteomes" id="UP000236584"/>
    </source>
</evidence>
<dbReference type="PANTHER" id="PTHR44936:SF10">
    <property type="entry name" value="SENSOR PROTEIN RSTB"/>
    <property type="match status" value="1"/>
</dbReference>
<evidence type="ECO:0000259" key="10">
    <source>
        <dbReference type="PROSITE" id="PS50112"/>
    </source>
</evidence>
<evidence type="ECO:0000256" key="2">
    <source>
        <dbReference type="ARBA" id="ARBA00012438"/>
    </source>
</evidence>
<evidence type="ECO:0000256" key="4">
    <source>
        <dbReference type="ARBA" id="ARBA00022741"/>
    </source>
</evidence>
<dbReference type="InterPro" id="IPR035965">
    <property type="entry name" value="PAS-like_dom_sf"/>
</dbReference>
<dbReference type="SUPFAM" id="SSF55785">
    <property type="entry name" value="PYP-like sensor domain (PAS domain)"/>
    <property type="match status" value="1"/>
</dbReference>
<dbReference type="OrthoDB" id="327291at2157"/>
<evidence type="ECO:0000256" key="8">
    <source>
        <dbReference type="SAM" id="Phobius"/>
    </source>
</evidence>
<proteinExistence type="predicted"/>
<feature type="transmembrane region" description="Helical" evidence="8">
    <location>
        <begin position="144"/>
        <end position="168"/>
    </location>
</feature>